<proteinExistence type="predicted"/>
<evidence type="ECO:0000256" key="5">
    <source>
        <dbReference type="ARBA" id="ARBA00023136"/>
    </source>
</evidence>
<dbReference type="InterPro" id="IPR052163">
    <property type="entry name" value="DGC-Regulatory_Protein"/>
</dbReference>
<name>A0A173X1X8_9FIRM</name>
<keyword evidence="4 6" id="KW-1133">Transmembrane helix</keyword>
<organism evidence="8 9">
    <name type="scientific">Hungatella hathewayi</name>
    <dbReference type="NCBI Taxonomy" id="154046"/>
    <lineage>
        <taxon>Bacteria</taxon>
        <taxon>Bacillati</taxon>
        <taxon>Bacillota</taxon>
        <taxon>Clostridia</taxon>
        <taxon>Lachnospirales</taxon>
        <taxon>Lachnospiraceae</taxon>
        <taxon>Hungatella</taxon>
    </lineage>
</organism>
<evidence type="ECO:0000256" key="4">
    <source>
        <dbReference type="ARBA" id="ARBA00022989"/>
    </source>
</evidence>
<keyword evidence="3 6" id="KW-0812">Transmembrane</keyword>
<evidence type="ECO:0000256" key="1">
    <source>
        <dbReference type="ARBA" id="ARBA00004651"/>
    </source>
</evidence>
<evidence type="ECO:0000256" key="6">
    <source>
        <dbReference type="SAM" id="Phobius"/>
    </source>
</evidence>
<keyword evidence="2" id="KW-1003">Cell membrane</keyword>
<dbReference type="PROSITE" id="PS50887">
    <property type="entry name" value="GGDEF"/>
    <property type="match status" value="1"/>
</dbReference>
<feature type="transmembrane region" description="Helical" evidence="6">
    <location>
        <begin position="297"/>
        <end position="319"/>
    </location>
</feature>
<gene>
    <name evidence="8" type="primary">gmr_1</name>
    <name evidence="8" type="ORF">ERS852407_00208</name>
</gene>
<protein>
    <submittedName>
        <fullName evidence="8">Signal transduction protein</fullName>
        <ecNumber evidence="8">3.1.4.52</ecNumber>
    </submittedName>
</protein>
<dbReference type="InterPro" id="IPR043128">
    <property type="entry name" value="Rev_trsase/Diguanyl_cyclase"/>
</dbReference>
<evidence type="ECO:0000259" key="7">
    <source>
        <dbReference type="PROSITE" id="PS50887"/>
    </source>
</evidence>
<dbReference type="GO" id="GO:0005886">
    <property type="term" value="C:plasma membrane"/>
    <property type="evidence" value="ECO:0007669"/>
    <property type="project" value="UniProtKB-SubCell"/>
</dbReference>
<dbReference type="GO" id="GO:0071111">
    <property type="term" value="F:cyclic-guanylate-specific phosphodiesterase activity"/>
    <property type="evidence" value="ECO:0007669"/>
    <property type="project" value="UniProtKB-EC"/>
</dbReference>
<dbReference type="SUPFAM" id="SSF55073">
    <property type="entry name" value="Nucleotide cyclase"/>
    <property type="match status" value="1"/>
</dbReference>
<accession>A0A173X1X8</accession>
<dbReference type="FunFam" id="3.30.70.270:FF:000001">
    <property type="entry name" value="Diguanylate cyclase domain protein"/>
    <property type="match status" value="1"/>
</dbReference>
<dbReference type="Pfam" id="PF00990">
    <property type="entry name" value="GGDEF"/>
    <property type="match status" value="1"/>
</dbReference>
<dbReference type="InterPro" id="IPR033479">
    <property type="entry name" value="dCache_1"/>
</dbReference>
<feature type="domain" description="GGDEF" evidence="7">
    <location>
        <begin position="412"/>
        <end position="547"/>
    </location>
</feature>
<dbReference type="EMBL" id="CYZE01000001">
    <property type="protein sequence ID" value="CUN44555.1"/>
    <property type="molecule type" value="Genomic_DNA"/>
</dbReference>
<evidence type="ECO:0000256" key="2">
    <source>
        <dbReference type="ARBA" id="ARBA00022475"/>
    </source>
</evidence>
<dbReference type="EC" id="3.1.4.52" evidence="8"/>
<dbReference type="InterPro" id="IPR000160">
    <property type="entry name" value="GGDEF_dom"/>
</dbReference>
<dbReference type="Pfam" id="PF02743">
    <property type="entry name" value="dCache_1"/>
    <property type="match status" value="1"/>
</dbReference>
<dbReference type="Gene3D" id="3.30.450.20">
    <property type="entry name" value="PAS domain"/>
    <property type="match status" value="1"/>
</dbReference>
<keyword evidence="5 6" id="KW-0472">Membrane</keyword>
<dbReference type="CDD" id="cd01949">
    <property type="entry name" value="GGDEF"/>
    <property type="match status" value="1"/>
</dbReference>
<dbReference type="Proteomes" id="UP000095651">
    <property type="component" value="Unassembled WGS sequence"/>
</dbReference>
<dbReference type="PANTHER" id="PTHR46663:SF2">
    <property type="entry name" value="GGDEF DOMAIN-CONTAINING PROTEIN"/>
    <property type="match status" value="1"/>
</dbReference>
<dbReference type="PANTHER" id="PTHR46663">
    <property type="entry name" value="DIGUANYLATE CYCLASE DGCT-RELATED"/>
    <property type="match status" value="1"/>
</dbReference>
<dbReference type="AlphaFoldDB" id="A0A173X1X8"/>
<dbReference type="InterPro" id="IPR029787">
    <property type="entry name" value="Nucleotide_cyclase"/>
</dbReference>
<dbReference type="CDD" id="cd12914">
    <property type="entry name" value="PDC1_DGC_like"/>
    <property type="match status" value="1"/>
</dbReference>
<dbReference type="Gene3D" id="3.30.70.270">
    <property type="match status" value="1"/>
</dbReference>
<dbReference type="NCBIfam" id="TIGR00254">
    <property type="entry name" value="GGDEF"/>
    <property type="match status" value="1"/>
</dbReference>
<dbReference type="SMART" id="SM00267">
    <property type="entry name" value="GGDEF"/>
    <property type="match status" value="1"/>
</dbReference>
<feature type="transmembrane region" description="Helical" evidence="6">
    <location>
        <begin position="20"/>
        <end position="40"/>
    </location>
</feature>
<sequence length="551" mass="60884">MGNEDFMKSEKLQTKINKYFTIFIVCIIVTLSVMIGRYSGYKLQTETGENLTDMAGQISAQLDQFMWNHYHQLDMLKAASSLVSDENYRTDSTLIKQLQDSFPSFSWVGVTDANGIVKASSGDVLLDSDISARPVFIEGAKGDFIGDVHEALLLSELLPNPSGEPLRFVDISSPLYDKEGNFKGVLAAHLNWNWAQERVAMTADTFSDSKRMEVLVLSKDYDVLLGPNELIGESLEQTMGPVIRSSERHWASITWPDKQKYLTGFSTSAGYDDYSGLGWTVVVRQPVNIAYQNIVQLLLWLAVSGVFLLFLFMILGGAISRKLTEPLNELSEVATLLKAGHKVPMPDCNGIYELEKLESALSDLFSDLNVTDAALCEMKTIATTDPLTGLKNRLAFETYINQCSGTLDQSAQSLAILYMDLDGFKTVNDQFGHGIGDKLLIEISRRLTAAVRSNEIIARIGGDEFLIALIAPVDMTASNVEQTAQRIIKAINQPFYCENHKIQVGCSIGSAVFPGDSTEPQTVIKYADKALYYSKSHNKNRLTSYASIGGE</sequence>
<evidence type="ECO:0000256" key="3">
    <source>
        <dbReference type="ARBA" id="ARBA00022692"/>
    </source>
</evidence>
<keyword evidence="8" id="KW-0378">Hydrolase</keyword>
<reference evidence="8 9" key="1">
    <citation type="submission" date="2015-09" db="EMBL/GenBank/DDBJ databases">
        <authorList>
            <consortium name="Pathogen Informatics"/>
        </authorList>
    </citation>
    <scope>NUCLEOTIDE SEQUENCE [LARGE SCALE GENOMIC DNA]</scope>
    <source>
        <strain evidence="8 9">2789STDY5608850</strain>
    </source>
</reference>
<comment type="subcellular location">
    <subcellularLocation>
        <location evidence="1">Cell membrane</location>
        <topology evidence="1">Multi-pass membrane protein</topology>
    </subcellularLocation>
</comment>
<evidence type="ECO:0000313" key="8">
    <source>
        <dbReference type="EMBL" id="CUN44555.1"/>
    </source>
</evidence>
<evidence type="ECO:0000313" key="9">
    <source>
        <dbReference type="Proteomes" id="UP000095651"/>
    </source>
</evidence>